<dbReference type="InterPro" id="IPR000719">
    <property type="entry name" value="Prot_kinase_dom"/>
</dbReference>
<feature type="transmembrane region" description="Helical" evidence="5">
    <location>
        <begin position="149"/>
        <end position="167"/>
    </location>
</feature>
<dbReference type="InterPro" id="IPR001245">
    <property type="entry name" value="Ser-Thr/Tyr_kinase_cat_dom"/>
</dbReference>
<dbReference type="VEuPathDB" id="FungiDB:AeMF1_018158"/>
<dbReference type="VEuPathDB" id="FungiDB:AeMF1_018159"/>
<dbReference type="InterPro" id="IPR011009">
    <property type="entry name" value="Kinase-like_dom_sf"/>
</dbReference>
<keyword evidence="5" id="KW-0472">Membrane</keyword>
<reference evidence="7 8" key="1">
    <citation type="submission" date="2019-07" db="EMBL/GenBank/DDBJ databases">
        <title>Genomics analysis of Aphanomyces spp. identifies a new class of oomycete effector associated with host adaptation.</title>
        <authorList>
            <person name="Gaulin E."/>
        </authorList>
    </citation>
    <scope>NUCLEOTIDE SEQUENCE [LARGE SCALE GENOMIC DNA]</scope>
    <source>
        <strain evidence="7 8">ATCC 201684</strain>
    </source>
</reference>
<keyword evidence="3 4" id="KW-0067">ATP-binding</keyword>
<dbReference type="Gene3D" id="1.10.510.10">
    <property type="entry name" value="Transferase(Phosphotransferase) domain 1"/>
    <property type="match status" value="1"/>
</dbReference>
<dbReference type="GO" id="GO:0004674">
    <property type="term" value="F:protein serine/threonine kinase activity"/>
    <property type="evidence" value="ECO:0007669"/>
    <property type="project" value="TreeGrafter"/>
</dbReference>
<evidence type="ECO:0000256" key="5">
    <source>
        <dbReference type="SAM" id="Phobius"/>
    </source>
</evidence>
<dbReference type="EMBL" id="VJMJ01000063">
    <property type="protein sequence ID" value="KAF0739696.1"/>
    <property type="molecule type" value="Genomic_DNA"/>
</dbReference>
<name>A0A6G0XHJ4_9STRA</name>
<feature type="transmembrane region" description="Helical" evidence="5">
    <location>
        <begin position="74"/>
        <end position="98"/>
    </location>
</feature>
<evidence type="ECO:0000256" key="1">
    <source>
        <dbReference type="ARBA" id="ARBA00022527"/>
    </source>
</evidence>
<keyword evidence="5" id="KW-1133">Transmembrane helix</keyword>
<dbReference type="Pfam" id="PF07714">
    <property type="entry name" value="PK_Tyr_Ser-Thr"/>
    <property type="match status" value="1"/>
</dbReference>
<proteinExistence type="predicted"/>
<dbReference type="Gene3D" id="3.30.200.20">
    <property type="entry name" value="Phosphorylase Kinase, domain 1"/>
    <property type="match status" value="1"/>
</dbReference>
<keyword evidence="8" id="KW-1185">Reference proteome</keyword>
<dbReference type="GO" id="GO:0005524">
    <property type="term" value="F:ATP binding"/>
    <property type="evidence" value="ECO:0007669"/>
    <property type="project" value="UniProtKB-UniRule"/>
</dbReference>
<keyword evidence="1" id="KW-0418">Kinase</keyword>
<sequence>MAKERQVIPSSSDHGADRYKSFLESTAKDETQPEHKERAFKRMMSQPKLVEMTSKWTNQYDSQATEAAFQSWSCAFYVVSAKMLMSCVIFFHVLLAAIDYSFSPSTGAYLAKYGYTELAQWMYLVVLCPLLVVRSSWTIYKRCLWYFHHWKWVVVLSMVFVCTGLMIRTGCVYDVNLHKWQTNLDTTLKSLNVSITLEAKNAIAATFNDAIVAIAGNLVVAGDTILILITQIIVSASHCDLKHSMVAWTALLISLACNIVYWNVLPHNEAFIYLVVSGIQCYLITRELDLSHRINFLNYYQAETSAQVLRDQLDQALELIVYNDCKAEEKAAVTTAIDDDAQLCAKLEPYRIPFENLKLERVIGQGAYGQVILAQFCGTAVVLKRMHRHKITNAAMKQFTDEILLMSDLRHPNIVQFIGASWDTYANIGFVLEYVGQGDLYMVIHDKRIPKSWVDPFHRIAVDAARGMCYLHSKNIVHRDLKSSNILVSPTYAAKICDLGMSKSIDELKQLDQQVGTPLWTAPEVVTGGRCSFRSDVYAFGIILTELITRKTPYEDQTPGMSAYKIMLEVATNGLRPTLPSWLPDQLRRLVDTCLDANPSNRPTMLEVLDTLQIDAIVQLQGHELWKRARQLVHEKAHRSTQFSVELVRLAKAQSELEACSRPRALDTDLTFDSVQAMTSVLDTTIVEEW</sequence>
<evidence type="ECO:0000256" key="2">
    <source>
        <dbReference type="ARBA" id="ARBA00022741"/>
    </source>
</evidence>
<dbReference type="PANTHER" id="PTHR44329">
    <property type="entry name" value="SERINE/THREONINE-PROTEIN KINASE TNNI3K-RELATED"/>
    <property type="match status" value="1"/>
</dbReference>
<feature type="transmembrane region" description="Helical" evidence="5">
    <location>
        <begin position="118"/>
        <end position="137"/>
    </location>
</feature>
<dbReference type="AlphaFoldDB" id="A0A6G0XHJ4"/>
<dbReference type="Proteomes" id="UP000481153">
    <property type="component" value="Unassembled WGS sequence"/>
</dbReference>
<dbReference type="PROSITE" id="PS00108">
    <property type="entry name" value="PROTEIN_KINASE_ST"/>
    <property type="match status" value="1"/>
</dbReference>
<evidence type="ECO:0000256" key="4">
    <source>
        <dbReference type="PROSITE-ProRule" id="PRU10141"/>
    </source>
</evidence>
<dbReference type="PROSITE" id="PS50011">
    <property type="entry name" value="PROTEIN_KINASE_DOM"/>
    <property type="match status" value="1"/>
</dbReference>
<dbReference type="SMART" id="SM00220">
    <property type="entry name" value="S_TKc"/>
    <property type="match status" value="1"/>
</dbReference>
<dbReference type="InterPro" id="IPR017441">
    <property type="entry name" value="Protein_kinase_ATP_BS"/>
</dbReference>
<gene>
    <name evidence="7" type="ORF">Ae201684_004864</name>
</gene>
<feature type="binding site" evidence="4">
    <location>
        <position position="384"/>
    </location>
    <ligand>
        <name>ATP</name>
        <dbReference type="ChEBI" id="CHEBI:30616"/>
    </ligand>
</feature>
<dbReference type="CDD" id="cd13999">
    <property type="entry name" value="STKc_MAP3K-like"/>
    <property type="match status" value="1"/>
</dbReference>
<keyword evidence="5" id="KW-0812">Transmembrane</keyword>
<accession>A0A6G0XHJ4</accession>
<evidence type="ECO:0000313" key="7">
    <source>
        <dbReference type="EMBL" id="KAF0739696.1"/>
    </source>
</evidence>
<dbReference type="InterPro" id="IPR051681">
    <property type="entry name" value="Ser/Thr_Kinases-Pseudokinases"/>
</dbReference>
<feature type="transmembrane region" description="Helical" evidence="5">
    <location>
        <begin position="210"/>
        <end position="234"/>
    </location>
</feature>
<dbReference type="SUPFAM" id="SSF56112">
    <property type="entry name" value="Protein kinase-like (PK-like)"/>
    <property type="match status" value="1"/>
</dbReference>
<dbReference type="PANTHER" id="PTHR44329:SF214">
    <property type="entry name" value="PROTEIN KINASE DOMAIN-CONTAINING PROTEIN"/>
    <property type="match status" value="1"/>
</dbReference>
<evidence type="ECO:0000259" key="6">
    <source>
        <dbReference type="PROSITE" id="PS50011"/>
    </source>
</evidence>
<dbReference type="PROSITE" id="PS00107">
    <property type="entry name" value="PROTEIN_KINASE_ATP"/>
    <property type="match status" value="1"/>
</dbReference>
<dbReference type="InterPro" id="IPR008271">
    <property type="entry name" value="Ser/Thr_kinase_AS"/>
</dbReference>
<organism evidence="7 8">
    <name type="scientific">Aphanomyces euteiches</name>
    <dbReference type="NCBI Taxonomy" id="100861"/>
    <lineage>
        <taxon>Eukaryota</taxon>
        <taxon>Sar</taxon>
        <taxon>Stramenopiles</taxon>
        <taxon>Oomycota</taxon>
        <taxon>Saprolegniomycetes</taxon>
        <taxon>Saprolegniales</taxon>
        <taxon>Verrucalvaceae</taxon>
        <taxon>Aphanomyces</taxon>
    </lineage>
</organism>
<feature type="domain" description="Protein kinase" evidence="6">
    <location>
        <begin position="357"/>
        <end position="626"/>
    </location>
</feature>
<keyword evidence="1" id="KW-0723">Serine/threonine-protein kinase</keyword>
<protein>
    <recommendedName>
        <fullName evidence="6">Protein kinase domain-containing protein</fullName>
    </recommendedName>
</protein>
<evidence type="ECO:0000256" key="3">
    <source>
        <dbReference type="ARBA" id="ARBA00022840"/>
    </source>
</evidence>
<keyword evidence="2 4" id="KW-0547">Nucleotide-binding</keyword>
<comment type="caution">
    <text evidence="7">The sequence shown here is derived from an EMBL/GenBank/DDBJ whole genome shotgun (WGS) entry which is preliminary data.</text>
</comment>
<keyword evidence="1" id="KW-0808">Transferase</keyword>
<feature type="transmembrane region" description="Helical" evidence="5">
    <location>
        <begin position="246"/>
        <end position="264"/>
    </location>
</feature>
<evidence type="ECO:0000313" key="8">
    <source>
        <dbReference type="Proteomes" id="UP000481153"/>
    </source>
</evidence>